<keyword evidence="2" id="KW-1185">Reference proteome</keyword>
<evidence type="ECO:0000313" key="1">
    <source>
        <dbReference type="EMBL" id="KAJ0093253.1"/>
    </source>
</evidence>
<dbReference type="Proteomes" id="UP001164250">
    <property type="component" value="Chromosome 7"/>
</dbReference>
<gene>
    <name evidence="1" type="ORF">Patl1_25332</name>
</gene>
<organism evidence="1 2">
    <name type="scientific">Pistacia atlantica</name>
    <dbReference type="NCBI Taxonomy" id="434234"/>
    <lineage>
        <taxon>Eukaryota</taxon>
        <taxon>Viridiplantae</taxon>
        <taxon>Streptophyta</taxon>
        <taxon>Embryophyta</taxon>
        <taxon>Tracheophyta</taxon>
        <taxon>Spermatophyta</taxon>
        <taxon>Magnoliopsida</taxon>
        <taxon>eudicotyledons</taxon>
        <taxon>Gunneridae</taxon>
        <taxon>Pentapetalae</taxon>
        <taxon>rosids</taxon>
        <taxon>malvids</taxon>
        <taxon>Sapindales</taxon>
        <taxon>Anacardiaceae</taxon>
        <taxon>Pistacia</taxon>
    </lineage>
</organism>
<sequence length="123" mass="13883">MVNNTQKRAAAPVANIPIHHHSKNVDQDNPSSELQFEKELGVDKLELSGSHREPNKVGGQRKILERLASDAQKLTNLQTTLQDLKKKMEMDKKSKKGNDPEYETVKEQLLEVEEAILQLVGDE</sequence>
<accession>A0ACC1B2T4</accession>
<reference evidence="2" key="1">
    <citation type="journal article" date="2023" name="G3 (Bethesda)">
        <title>Genome assembly and association tests identify interacting loci associated with vigor, precocity, and sex in interspecific pistachio rootstocks.</title>
        <authorList>
            <person name="Palmer W."/>
            <person name="Jacygrad E."/>
            <person name="Sagayaradj S."/>
            <person name="Cavanaugh K."/>
            <person name="Han R."/>
            <person name="Bertier L."/>
            <person name="Beede B."/>
            <person name="Kafkas S."/>
            <person name="Golino D."/>
            <person name="Preece J."/>
            <person name="Michelmore R."/>
        </authorList>
    </citation>
    <scope>NUCLEOTIDE SEQUENCE [LARGE SCALE GENOMIC DNA]</scope>
</reference>
<name>A0ACC1B2T4_9ROSI</name>
<dbReference type="EMBL" id="CM047903">
    <property type="protein sequence ID" value="KAJ0093253.1"/>
    <property type="molecule type" value="Genomic_DNA"/>
</dbReference>
<proteinExistence type="predicted"/>
<comment type="caution">
    <text evidence="1">The sequence shown here is derived from an EMBL/GenBank/DDBJ whole genome shotgun (WGS) entry which is preliminary data.</text>
</comment>
<evidence type="ECO:0000313" key="2">
    <source>
        <dbReference type="Proteomes" id="UP001164250"/>
    </source>
</evidence>
<protein>
    <submittedName>
        <fullName evidence="1">Uncharacterized protein</fullName>
    </submittedName>
</protein>